<keyword evidence="7 14" id="KW-0812">Transmembrane</keyword>
<dbReference type="GO" id="GO:0015087">
    <property type="term" value="F:cobalt ion transmembrane transporter activity"/>
    <property type="evidence" value="ECO:0007669"/>
    <property type="project" value="TreeGrafter"/>
</dbReference>
<evidence type="ECO:0000256" key="2">
    <source>
        <dbReference type="ARBA" id="ARBA00009765"/>
    </source>
</evidence>
<evidence type="ECO:0000256" key="8">
    <source>
        <dbReference type="ARBA" id="ARBA00022842"/>
    </source>
</evidence>
<name>A0A7V7TWJ9_9HYPH</name>
<keyword evidence="10" id="KW-0406">Ion transport</keyword>
<feature type="transmembrane region" description="Helical" evidence="14">
    <location>
        <begin position="328"/>
        <end position="348"/>
    </location>
</feature>
<evidence type="ECO:0000256" key="1">
    <source>
        <dbReference type="ARBA" id="ARBA00004429"/>
    </source>
</evidence>
<evidence type="ECO:0000256" key="10">
    <source>
        <dbReference type="ARBA" id="ARBA00023065"/>
    </source>
</evidence>
<keyword evidence="8" id="KW-0460">Magnesium</keyword>
<dbReference type="SUPFAM" id="SSF144083">
    <property type="entry name" value="Magnesium transport protein CorA, transmembrane region"/>
    <property type="match status" value="1"/>
</dbReference>
<proteinExistence type="inferred from homology"/>
<gene>
    <name evidence="15" type="ORF">F6X38_10750</name>
</gene>
<dbReference type="FunFam" id="1.20.58.340:FF:000001">
    <property type="entry name" value="Magnesium transport protein CorA"/>
    <property type="match status" value="1"/>
</dbReference>
<feature type="transmembrane region" description="Helical" evidence="14">
    <location>
        <begin position="296"/>
        <end position="316"/>
    </location>
</feature>
<evidence type="ECO:0000313" key="16">
    <source>
        <dbReference type="Proteomes" id="UP000432089"/>
    </source>
</evidence>
<evidence type="ECO:0000256" key="6">
    <source>
        <dbReference type="ARBA" id="ARBA00022519"/>
    </source>
</evidence>
<reference evidence="15 16" key="1">
    <citation type="submission" date="2019-09" db="EMBL/GenBank/DDBJ databases">
        <title>YIM 132180 draft genome.</title>
        <authorList>
            <person name="Zhang K."/>
        </authorList>
    </citation>
    <scope>NUCLEOTIDE SEQUENCE [LARGE SCALE GENOMIC DNA]</scope>
    <source>
        <strain evidence="15 16">YIM 132180</strain>
    </source>
</reference>
<keyword evidence="9 14" id="KW-1133">Transmembrane helix</keyword>
<dbReference type="EMBL" id="VZDO01000007">
    <property type="protein sequence ID" value="KAB0680038.1"/>
    <property type="molecule type" value="Genomic_DNA"/>
</dbReference>
<dbReference type="RefSeq" id="WP_150969756.1">
    <property type="nucleotide sequence ID" value="NZ_VZDO01000007.1"/>
</dbReference>
<dbReference type="InterPro" id="IPR045863">
    <property type="entry name" value="CorA_TM1_TM2"/>
</dbReference>
<keyword evidence="11 14" id="KW-0472">Membrane</keyword>
<dbReference type="GO" id="GO:0005886">
    <property type="term" value="C:plasma membrane"/>
    <property type="evidence" value="ECO:0007669"/>
    <property type="project" value="UniProtKB-SubCell"/>
</dbReference>
<comment type="catalytic activity">
    <reaction evidence="12">
        <text>Mg(2+)(in) = Mg(2+)(out)</text>
        <dbReference type="Rhea" id="RHEA:29827"/>
        <dbReference type="ChEBI" id="CHEBI:18420"/>
    </reaction>
</comment>
<evidence type="ECO:0000256" key="5">
    <source>
        <dbReference type="ARBA" id="ARBA00022475"/>
    </source>
</evidence>
<dbReference type="InterPro" id="IPR002523">
    <property type="entry name" value="MgTranspt_CorA/ZnTranspt_ZntB"/>
</dbReference>
<dbReference type="PANTHER" id="PTHR47685">
    <property type="entry name" value="MAGNESIUM TRANSPORT PROTEIN CORA"/>
    <property type="match status" value="1"/>
</dbReference>
<evidence type="ECO:0000256" key="12">
    <source>
        <dbReference type="ARBA" id="ARBA00034269"/>
    </source>
</evidence>
<evidence type="ECO:0000313" key="15">
    <source>
        <dbReference type="EMBL" id="KAB0680038.1"/>
    </source>
</evidence>
<evidence type="ECO:0000256" key="11">
    <source>
        <dbReference type="ARBA" id="ARBA00023136"/>
    </source>
</evidence>
<dbReference type="InterPro" id="IPR050829">
    <property type="entry name" value="CorA_MIT"/>
</dbReference>
<dbReference type="GO" id="GO:0015099">
    <property type="term" value="F:nickel cation transmembrane transporter activity"/>
    <property type="evidence" value="ECO:0007669"/>
    <property type="project" value="TreeGrafter"/>
</dbReference>
<accession>A0A7V7TWJ9</accession>
<evidence type="ECO:0000256" key="3">
    <source>
        <dbReference type="ARBA" id="ARBA00019439"/>
    </source>
</evidence>
<dbReference type="GO" id="GO:0015095">
    <property type="term" value="F:magnesium ion transmembrane transporter activity"/>
    <property type="evidence" value="ECO:0007669"/>
    <property type="project" value="TreeGrafter"/>
</dbReference>
<evidence type="ECO:0000256" key="7">
    <source>
        <dbReference type="ARBA" id="ARBA00022692"/>
    </source>
</evidence>
<dbReference type="InterPro" id="IPR045861">
    <property type="entry name" value="CorA_cytoplasmic_dom"/>
</dbReference>
<dbReference type="SUPFAM" id="SSF143865">
    <property type="entry name" value="CorA soluble domain-like"/>
    <property type="match status" value="1"/>
</dbReference>
<dbReference type="AlphaFoldDB" id="A0A7V7TWJ9"/>
<keyword evidence="16" id="KW-1185">Reference proteome</keyword>
<dbReference type="Gene3D" id="1.20.58.340">
    <property type="entry name" value="Magnesium transport protein CorA, transmembrane region"/>
    <property type="match status" value="2"/>
</dbReference>
<comment type="caution">
    <text evidence="15">The sequence shown here is derived from an EMBL/GenBank/DDBJ whole genome shotgun (WGS) entry which is preliminary data.</text>
</comment>
<keyword evidence="6" id="KW-0997">Cell inner membrane</keyword>
<protein>
    <recommendedName>
        <fullName evidence="3">Magnesium transport protein CorA</fullName>
    </recommendedName>
</protein>
<evidence type="ECO:0000256" key="13">
    <source>
        <dbReference type="SAM" id="MobiDB-lite"/>
    </source>
</evidence>
<comment type="similarity">
    <text evidence="2">Belongs to the CorA metal ion transporter (MIT) (TC 1.A.35) family.</text>
</comment>
<sequence>MIEAYRFEAGRTRALKVAGTDIPPDALWIDLLNPSDDEEGAVERLCGIDVPTREEMREIEVSSRLYSEDGADFMTASVVYGLDGGTPSFAPVTFILAGERLVTLRYTEPRSFAIFAAKLTRDAQENGGGNGKRAPLAADDPVAPEEPSGHKPPKVPSAETALIGLLETVVDRVADMLESIAADLDRIANEIFAASRDKKPIATHEFKELLRQIGAAGDLSSRTRESLATLDRLMPYLQYVLDGRKCPKDARARVKGMMRDIHSLNDFVSFLSNKTTFLLDTTVGLISIEQNAIIKIFSVAAVGFMPPTLVASIYGMNFQHMPELNWRLGYPFALGVMVLSAVLPLVFFRYKRWL</sequence>
<evidence type="ECO:0000256" key="4">
    <source>
        <dbReference type="ARBA" id="ARBA00022448"/>
    </source>
</evidence>
<comment type="subcellular location">
    <subcellularLocation>
        <location evidence="1">Cell inner membrane</location>
        <topology evidence="1">Multi-pass membrane protein</topology>
    </subcellularLocation>
</comment>
<evidence type="ECO:0000256" key="14">
    <source>
        <dbReference type="SAM" id="Phobius"/>
    </source>
</evidence>
<organism evidence="15 16">
    <name type="scientific">Plantimonas leprariae</name>
    <dbReference type="NCBI Taxonomy" id="2615207"/>
    <lineage>
        <taxon>Bacteria</taxon>
        <taxon>Pseudomonadati</taxon>
        <taxon>Pseudomonadota</taxon>
        <taxon>Alphaproteobacteria</taxon>
        <taxon>Hyphomicrobiales</taxon>
        <taxon>Aurantimonadaceae</taxon>
        <taxon>Plantimonas</taxon>
    </lineage>
</organism>
<keyword evidence="4" id="KW-0813">Transport</keyword>
<keyword evidence="5" id="KW-1003">Cell membrane</keyword>
<dbReference type="CDD" id="cd12837">
    <property type="entry name" value="EcCorA-like_u1"/>
    <property type="match status" value="1"/>
</dbReference>
<dbReference type="Pfam" id="PF01544">
    <property type="entry name" value="CorA"/>
    <property type="match status" value="1"/>
</dbReference>
<evidence type="ECO:0000256" key="9">
    <source>
        <dbReference type="ARBA" id="ARBA00022989"/>
    </source>
</evidence>
<feature type="region of interest" description="Disordered" evidence="13">
    <location>
        <begin position="124"/>
        <end position="156"/>
    </location>
</feature>
<dbReference type="Proteomes" id="UP000432089">
    <property type="component" value="Unassembled WGS sequence"/>
</dbReference>
<dbReference type="PANTHER" id="PTHR47685:SF1">
    <property type="entry name" value="MAGNESIUM TRANSPORT PROTEIN CORA"/>
    <property type="match status" value="1"/>
</dbReference>